<proteinExistence type="predicted"/>
<sequence length="124" mass="13721">MLCSLSLSLSTTSPTSPLDYCRRLFSTHTRSSTLVARFYTPTHTWDTQPHPHTHTHTHTHSISLYKRERDGGGKPCSGPNVAPSLSTLVHPHYTLTNPPPPRRLLSTSHPQLSKCGSLTNDAIQ</sequence>
<keyword evidence="3" id="KW-1185">Reference proteome</keyword>
<dbReference type="AlphaFoldDB" id="A0A165AA31"/>
<dbReference type="GeneID" id="28895799"/>
<dbReference type="EMBL" id="KV407463">
    <property type="protein sequence ID" value="KZF20155.1"/>
    <property type="molecule type" value="Genomic_DNA"/>
</dbReference>
<evidence type="ECO:0000313" key="2">
    <source>
        <dbReference type="EMBL" id="KZF20155.1"/>
    </source>
</evidence>
<dbReference type="Proteomes" id="UP000076632">
    <property type="component" value="Unassembled WGS sequence"/>
</dbReference>
<feature type="region of interest" description="Disordered" evidence="1">
    <location>
        <begin position="47"/>
        <end position="124"/>
    </location>
</feature>
<organism evidence="2 3">
    <name type="scientific">Xylona heveae (strain CBS 132557 / TC161)</name>
    <dbReference type="NCBI Taxonomy" id="1328760"/>
    <lineage>
        <taxon>Eukaryota</taxon>
        <taxon>Fungi</taxon>
        <taxon>Dikarya</taxon>
        <taxon>Ascomycota</taxon>
        <taxon>Pezizomycotina</taxon>
        <taxon>Xylonomycetes</taxon>
        <taxon>Xylonales</taxon>
        <taxon>Xylonaceae</taxon>
        <taxon>Xylona</taxon>
    </lineage>
</organism>
<feature type="compositionally biased region" description="Polar residues" evidence="1">
    <location>
        <begin position="106"/>
        <end position="124"/>
    </location>
</feature>
<evidence type="ECO:0000313" key="3">
    <source>
        <dbReference type="Proteomes" id="UP000076632"/>
    </source>
</evidence>
<dbReference type="InParanoid" id="A0A165AA31"/>
<gene>
    <name evidence="2" type="ORF">L228DRAFT_23434</name>
</gene>
<reference evidence="2 3" key="1">
    <citation type="journal article" date="2016" name="Fungal Biol.">
        <title>The genome of Xylona heveae provides a window into fungal endophytism.</title>
        <authorList>
            <person name="Gazis R."/>
            <person name="Kuo A."/>
            <person name="Riley R."/>
            <person name="LaButti K."/>
            <person name="Lipzen A."/>
            <person name="Lin J."/>
            <person name="Amirebrahimi M."/>
            <person name="Hesse C.N."/>
            <person name="Spatafora J.W."/>
            <person name="Henrissat B."/>
            <person name="Hainaut M."/>
            <person name="Grigoriev I.V."/>
            <person name="Hibbett D.S."/>
        </authorList>
    </citation>
    <scope>NUCLEOTIDE SEQUENCE [LARGE SCALE GENOMIC DNA]</scope>
    <source>
        <strain evidence="2 3">TC161</strain>
    </source>
</reference>
<evidence type="ECO:0000256" key="1">
    <source>
        <dbReference type="SAM" id="MobiDB-lite"/>
    </source>
</evidence>
<name>A0A165AA31_XYLHT</name>
<dbReference type="RefSeq" id="XP_018185710.1">
    <property type="nucleotide sequence ID" value="XM_018330662.1"/>
</dbReference>
<accession>A0A165AA31</accession>
<protein>
    <submittedName>
        <fullName evidence="2">Uncharacterized protein</fullName>
    </submittedName>
</protein>